<evidence type="ECO:0000256" key="1">
    <source>
        <dbReference type="SAM" id="MobiDB-lite"/>
    </source>
</evidence>
<feature type="region of interest" description="Disordered" evidence="1">
    <location>
        <begin position="156"/>
        <end position="176"/>
    </location>
</feature>
<evidence type="ECO:0000313" key="3">
    <source>
        <dbReference type="EnsemblPlants" id="KEH26551"/>
    </source>
</evidence>
<dbReference type="EnsemblPlants" id="KEH26551">
    <property type="protein sequence ID" value="KEH26551"/>
    <property type="gene ID" value="MTR_6g464500"/>
</dbReference>
<feature type="region of interest" description="Disordered" evidence="1">
    <location>
        <begin position="192"/>
        <end position="259"/>
    </location>
</feature>
<reference evidence="3" key="3">
    <citation type="submission" date="2015-04" db="UniProtKB">
        <authorList>
            <consortium name="EnsemblPlants"/>
        </authorList>
    </citation>
    <scope>IDENTIFICATION</scope>
    <source>
        <strain evidence="3">cv. Jemalong A17</strain>
    </source>
</reference>
<dbReference type="HOGENOM" id="CLU_938021_0_0_1"/>
<keyword evidence="4" id="KW-1185">Reference proteome</keyword>
<dbReference type="Proteomes" id="UP000002051">
    <property type="component" value="Chromosome 6"/>
</dbReference>
<name>A0A072UAV0_MEDTR</name>
<feature type="region of interest" description="Disordered" evidence="1">
    <location>
        <begin position="272"/>
        <end position="297"/>
    </location>
</feature>
<reference evidence="2 4" key="2">
    <citation type="journal article" date="2014" name="BMC Genomics">
        <title>An improved genome release (version Mt4.0) for the model legume Medicago truncatula.</title>
        <authorList>
            <person name="Tang H."/>
            <person name="Krishnakumar V."/>
            <person name="Bidwell S."/>
            <person name="Rosen B."/>
            <person name="Chan A."/>
            <person name="Zhou S."/>
            <person name="Gentzbittel L."/>
            <person name="Childs K.L."/>
            <person name="Yandell M."/>
            <person name="Gundlach H."/>
            <person name="Mayer K.F."/>
            <person name="Schwartz D.C."/>
            <person name="Town C.D."/>
        </authorList>
    </citation>
    <scope>GENOME REANNOTATION</scope>
    <source>
        <strain evidence="2">A17</strain>
        <strain evidence="3 4">cv. Jemalong A17</strain>
    </source>
</reference>
<feature type="compositionally biased region" description="Polar residues" evidence="1">
    <location>
        <begin position="232"/>
        <end position="258"/>
    </location>
</feature>
<dbReference type="EMBL" id="CM001222">
    <property type="protein sequence ID" value="KEH26551.1"/>
    <property type="molecule type" value="Genomic_DNA"/>
</dbReference>
<accession>A0A072UAV0</accession>
<feature type="compositionally biased region" description="Basic and acidic residues" evidence="1">
    <location>
        <begin position="192"/>
        <end position="201"/>
    </location>
</feature>
<reference evidence="2 4" key="1">
    <citation type="journal article" date="2011" name="Nature">
        <title>The Medicago genome provides insight into the evolution of rhizobial symbioses.</title>
        <authorList>
            <person name="Young N.D."/>
            <person name="Debelle F."/>
            <person name="Oldroyd G.E."/>
            <person name="Geurts R."/>
            <person name="Cannon S.B."/>
            <person name="Udvardi M.K."/>
            <person name="Benedito V.A."/>
            <person name="Mayer K.F."/>
            <person name="Gouzy J."/>
            <person name="Schoof H."/>
            <person name="Van de Peer Y."/>
            <person name="Proost S."/>
            <person name="Cook D.R."/>
            <person name="Meyers B.C."/>
            <person name="Spannagl M."/>
            <person name="Cheung F."/>
            <person name="De Mita S."/>
            <person name="Krishnakumar V."/>
            <person name="Gundlach H."/>
            <person name="Zhou S."/>
            <person name="Mudge J."/>
            <person name="Bharti A.K."/>
            <person name="Murray J.D."/>
            <person name="Naoumkina M.A."/>
            <person name="Rosen B."/>
            <person name="Silverstein K.A."/>
            <person name="Tang H."/>
            <person name="Rombauts S."/>
            <person name="Zhao P.X."/>
            <person name="Zhou P."/>
            <person name="Barbe V."/>
            <person name="Bardou P."/>
            <person name="Bechner M."/>
            <person name="Bellec A."/>
            <person name="Berger A."/>
            <person name="Berges H."/>
            <person name="Bidwell S."/>
            <person name="Bisseling T."/>
            <person name="Choisne N."/>
            <person name="Couloux A."/>
            <person name="Denny R."/>
            <person name="Deshpande S."/>
            <person name="Dai X."/>
            <person name="Doyle J.J."/>
            <person name="Dudez A.M."/>
            <person name="Farmer A.D."/>
            <person name="Fouteau S."/>
            <person name="Franken C."/>
            <person name="Gibelin C."/>
            <person name="Gish J."/>
            <person name="Goldstein S."/>
            <person name="Gonzalez A.J."/>
            <person name="Green P.J."/>
            <person name="Hallab A."/>
            <person name="Hartog M."/>
            <person name="Hua A."/>
            <person name="Humphray S.J."/>
            <person name="Jeong D.H."/>
            <person name="Jing Y."/>
            <person name="Jocker A."/>
            <person name="Kenton S.M."/>
            <person name="Kim D.J."/>
            <person name="Klee K."/>
            <person name="Lai H."/>
            <person name="Lang C."/>
            <person name="Lin S."/>
            <person name="Macmil S.L."/>
            <person name="Magdelenat G."/>
            <person name="Matthews L."/>
            <person name="McCorrison J."/>
            <person name="Monaghan E.L."/>
            <person name="Mun J.H."/>
            <person name="Najar F.Z."/>
            <person name="Nicholson C."/>
            <person name="Noirot C."/>
            <person name="O'Bleness M."/>
            <person name="Paule C.R."/>
            <person name="Poulain J."/>
            <person name="Prion F."/>
            <person name="Qin B."/>
            <person name="Qu C."/>
            <person name="Retzel E.F."/>
            <person name="Riddle C."/>
            <person name="Sallet E."/>
            <person name="Samain S."/>
            <person name="Samson N."/>
            <person name="Sanders I."/>
            <person name="Saurat O."/>
            <person name="Scarpelli C."/>
            <person name="Schiex T."/>
            <person name="Segurens B."/>
            <person name="Severin A.J."/>
            <person name="Sherrier D.J."/>
            <person name="Shi R."/>
            <person name="Sims S."/>
            <person name="Singer S.R."/>
            <person name="Sinharoy S."/>
            <person name="Sterck L."/>
            <person name="Viollet A."/>
            <person name="Wang B.B."/>
            <person name="Wang K."/>
            <person name="Wang M."/>
            <person name="Wang X."/>
            <person name="Warfsmann J."/>
            <person name="Weissenbach J."/>
            <person name="White D.D."/>
            <person name="White J.D."/>
            <person name="Wiley G.B."/>
            <person name="Wincker P."/>
            <person name="Xing Y."/>
            <person name="Yang L."/>
            <person name="Yao Z."/>
            <person name="Ying F."/>
            <person name="Zhai J."/>
            <person name="Zhou L."/>
            <person name="Zuber A."/>
            <person name="Denarie J."/>
            <person name="Dixon R.A."/>
            <person name="May G.D."/>
            <person name="Schwartz D.C."/>
            <person name="Rogers J."/>
            <person name="Quetier F."/>
            <person name="Town C.D."/>
            <person name="Roe B.A."/>
        </authorList>
    </citation>
    <scope>NUCLEOTIDE SEQUENCE [LARGE SCALE GENOMIC DNA]</scope>
    <source>
        <strain evidence="2">A17</strain>
        <strain evidence="3 4">cv. Jemalong A17</strain>
    </source>
</reference>
<gene>
    <name evidence="2" type="ordered locus">MTR_6g464500</name>
</gene>
<sequence length="297" mass="34232">MAAKPFTIPWIYLDDSNIPNRDPNQKPILKKSFSQALKNIRDIPHSQLLKTSLKGNEFAIPIPDEEYESGLEDHRNSLHARIMWRKGSTPLTVMALRAKLLSIWKNLVRWGITSLGHSMEKCRKLIDYKEKKQDKRKDKPLRKDLVVKQRQKCGNNWLTDKETEAENASEHPVQVPDGALDVNVQFEADVEKQNVDEHNIDDNNDDGLSDNGRIVNFASANSDDSKEDEFVENTQFDQQSAQGSSHKVTYSLDQSTPQRIEEDIHQITLTFSQLHNDRRPDPQRPKRNTTKPTWTKN</sequence>
<evidence type="ECO:0000313" key="4">
    <source>
        <dbReference type="Proteomes" id="UP000002051"/>
    </source>
</evidence>
<evidence type="ECO:0000313" key="2">
    <source>
        <dbReference type="EMBL" id="KEH26551.1"/>
    </source>
</evidence>
<proteinExistence type="predicted"/>
<dbReference type="AlphaFoldDB" id="A0A072UAV0"/>
<organism evidence="2 4">
    <name type="scientific">Medicago truncatula</name>
    <name type="common">Barrel medic</name>
    <name type="synonym">Medicago tribuloides</name>
    <dbReference type="NCBI Taxonomy" id="3880"/>
    <lineage>
        <taxon>Eukaryota</taxon>
        <taxon>Viridiplantae</taxon>
        <taxon>Streptophyta</taxon>
        <taxon>Embryophyta</taxon>
        <taxon>Tracheophyta</taxon>
        <taxon>Spermatophyta</taxon>
        <taxon>Magnoliopsida</taxon>
        <taxon>eudicotyledons</taxon>
        <taxon>Gunneridae</taxon>
        <taxon>Pentapetalae</taxon>
        <taxon>rosids</taxon>
        <taxon>fabids</taxon>
        <taxon>Fabales</taxon>
        <taxon>Fabaceae</taxon>
        <taxon>Papilionoideae</taxon>
        <taxon>50 kb inversion clade</taxon>
        <taxon>NPAAA clade</taxon>
        <taxon>Hologalegina</taxon>
        <taxon>IRL clade</taxon>
        <taxon>Trifolieae</taxon>
        <taxon>Medicago</taxon>
    </lineage>
</organism>
<protein>
    <submittedName>
        <fullName evidence="2 3">Uncharacterized protein</fullName>
    </submittedName>
</protein>
<feature type="compositionally biased region" description="Basic and acidic residues" evidence="1">
    <location>
        <begin position="275"/>
        <end position="284"/>
    </location>
</feature>